<evidence type="ECO:0000313" key="21">
    <source>
        <dbReference type="EMBL" id="KAA8910486.1"/>
    </source>
</evidence>
<dbReference type="EMBL" id="SWFS01000311">
    <property type="protein sequence ID" value="KAA8910486.1"/>
    <property type="molecule type" value="Genomic_DNA"/>
</dbReference>
<dbReference type="Proteomes" id="UP000761534">
    <property type="component" value="Unassembled WGS sequence"/>
</dbReference>
<evidence type="ECO:0000256" key="5">
    <source>
        <dbReference type="ARBA" id="ARBA00012560"/>
    </source>
</evidence>
<evidence type="ECO:0000259" key="17">
    <source>
        <dbReference type="Pfam" id="PF06202"/>
    </source>
</evidence>
<dbReference type="Pfam" id="PF14699">
    <property type="entry name" value="hGDE_N"/>
    <property type="match status" value="1"/>
</dbReference>
<dbReference type="SUPFAM" id="SSF48208">
    <property type="entry name" value="Six-hairpin glycosidases"/>
    <property type="match status" value="1"/>
</dbReference>
<keyword evidence="8" id="KW-0963">Cytoplasm</keyword>
<dbReference type="NCBIfam" id="TIGR01531">
    <property type="entry name" value="glyc_debranch"/>
    <property type="match status" value="1"/>
</dbReference>
<evidence type="ECO:0000256" key="10">
    <source>
        <dbReference type="ARBA" id="ARBA00022679"/>
    </source>
</evidence>
<evidence type="ECO:0000256" key="2">
    <source>
        <dbReference type="ARBA" id="ARBA00000927"/>
    </source>
</evidence>
<comment type="caution">
    <text evidence="21">The sequence shown here is derived from an EMBL/GenBank/DDBJ whole genome shotgun (WGS) entry which is preliminary data.</text>
</comment>
<organism evidence="21 22">
    <name type="scientific">Trichomonascus ciferrii</name>
    <dbReference type="NCBI Taxonomy" id="44093"/>
    <lineage>
        <taxon>Eukaryota</taxon>
        <taxon>Fungi</taxon>
        <taxon>Dikarya</taxon>
        <taxon>Ascomycota</taxon>
        <taxon>Saccharomycotina</taxon>
        <taxon>Dipodascomycetes</taxon>
        <taxon>Dipodascales</taxon>
        <taxon>Trichomonascaceae</taxon>
        <taxon>Trichomonascus</taxon>
        <taxon>Trichomonascus ciferrii complex</taxon>
    </lineage>
</organism>
<dbReference type="PANTHER" id="PTHR10569">
    <property type="entry name" value="GLYCOGEN DEBRANCHING ENZYME"/>
    <property type="match status" value="1"/>
</dbReference>
<dbReference type="GO" id="GO:0004135">
    <property type="term" value="F:amylo-alpha-1,6-glucosidase activity"/>
    <property type="evidence" value="ECO:0007669"/>
    <property type="project" value="UniProtKB-EC"/>
</dbReference>
<dbReference type="InterPro" id="IPR032792">
    <property type="entry name" value="AGL_glucanoTrfase"/>
</dbReference>
<evidence type="ECO:0000256" key="13">
    <source>
        <dbReference type="ARBA" id="ARBA00023268"/>
    </source>
</evidence>
<keyword evidence="11" id="KW-0378">Hydrolase</keyword>
<feature type="domain" description="Glycogen debranching enzyme C-terminal" evidence="17">
    <location>
        <begin position="1075"/>
        <end position="1529"/>
    </location>
</feature>
<keyword evidence="14" id="KW-0326">Glycosidase</keyword>
<dbReference type="GO" id="GO:0005980">
    <property type="term" value="P:glycogen catabolic process"/>
    <property type="evidence" value="ECO:0007669"/>
    <property type="project" value="InterPro"/>
</dbReference>
<feature type="domain" description="Eukaryotic glycogen debranching enzyme N-terminal" evidence="18">
    <location>
        <begin position="36"/>
        <end position="161"/>
    </location>
</feature>
<feature type="domain" description="Glycogen debranching enzyme central" evidence="20">
    <location>
        <begin position="739"/>
        <end position="987"/>
    </location>
</feature>
<dbReference type="EC" id="3.2.1.33" evidence="6"/>
<dbReference type="Gene3D" id="3.20.20.80">
    <property type="entry name" value="Glycosidases"/>
    <property type="match status" value="2"/>
</dbReference>
<dbReference type="SUPFAM" id="SSF51445">
    <property type="entry name" value="(Trans)glycosidases"/>
    <property type="match status" value="1"/>
</dbReference>
<dbReference type="EC" id="2.4.1.25" evidence="5"/>
<keyword evidence="10" id="KW-0808">Transferase</keyword>
<sequence>MASQVFVLPLSDMGEPQPGPGGDFINLPIPYESYKLRFVIFSTSSVTNESSLWCNVPQDPSAPFERNKFYEYPIRSQFNKDTYVDVDIHTPGTYSFYITYLPISQNYFERYEEKHANGFNDEMMASQNPVERSLFKETYIAMDVKGHLASTRKYYFSVSAGFTLNNNPLPLNALSIQTVISKWMGEYSTWDKKLAQIKGKGYNMIHFTPLQERGDSDSPYSIFDQLKWDPKCFKNGEDDVKDLVETMEKKHCLLSMTDIVLNHTANNSEWLKHHPDAGYSVYTAPHLRPALELDDELTAYSGRLKELRLPTVLETEDDVDNVILGINRNVLQKIRLWEFYVVDVKSTIKRVREVVENDERFNAIYPTRVPPNLEDDLTDLAKYVVAEAGSGFYEFGPRFIKAIDADYFVSILKALFPDPNVEPSIIVEKATDILNEINSPLYKDYDFDKAEIISNLRGRLKYLRLEDGGPKLGEITAEKPIHESYFTKVKTEPKGEVVSLVNNGFIWNGDPMIDFASSNSKAYLRREVISWGDCVKLRYGSKPADSPFLWEHMTKYTQTMAKYFHGFRLDNCHSTPIHVAEYLLDKARLIRSNLYVAAELFTGSESKDRVFVRRLGITSLIREAMQAWSPGELSRLVHKHGGRPIGSFSKQPLVKHAQLQENPQNVHFIRTTPIHALFMDCTHDNEMPFQKRTVEDTISTAALVSMCACAVGSTMGFDECYPHHLNVVHEKRPYTFGSGISEVKATLLDIHEDMGCKNAEEMFVHHEGQYITVHRVNPKEGTGWFLIARTKFSEDDDQKSKSPLPNGHPYAINDITLPGTQAVVHKTAALRVTGEYEDDENQLNGIPTEIVHVEEPEITYNENTENTTIKFKDAIPQGSFVLLRTFVTAIEYGLDKFVRSGADEALEKVDLLDLNVIMYRCEAEERDASDGKDGVYVVPNYGPLTYAGLHGWIHPVREMVALNDTAHPIADNLREGNWAMDFAISRLFKYLKHYPNLKSFIDWLESRFNRVRAIPQVLVPRYFALVIFTAYTACFRRAMNLMPGSLKRSTMFLNNLALVSVQMVGKVPSASVFPFETVGSMAAGLPHFSSGYMRCWGRDVFLSFKGLLLSTGRFEEAKNHILGFAATLKHGLVPNLLDSGRYPRYNARDATWFFLQSIQDYCKAVPHGIKILDEKVKRRFPLDDTFVELGDPRAFSEESTIREVIYEIFARHAKGIQFREANAGPDIDQQMKDEGFNQNIYVDWKNGIIFGGNQWNCGTWMDKMGESEKAGNKGYPGTPRDGAAIEITGLLKSALRWVNELRVEEEFPWNTVTNQDGDEVSFIEWERKLQRSFEKAYYIPKDPKKDILFDVDSKIVHRRGIYKDLYRSGKPYEDYQLRPNFAIAMTVAPELFDVDRAMGALAAADTIILGPVGMRTLDPDDYNYRPYYENSIDNDDFATSKGRNYHQGPEWVWLRGYYLRAMLQFDVLRKKRYGGDMKETFQQLHLRMIELSLWIRQSAWGGLTELTNKDGAICSDSSPTQAWSAATIIDLFEDSKHYLEYSKAHHKKPSY</sequence>
<comment type="subcellular location">
    <subcellularLocation>
        <location evidence="4">Cytoplasm</location>
    </subcellularLocation>
</comment>
<evidence type="ECO:0000256" key="12">
    <source>
        <dbReference type="ARBA" id="ARBA00023056"/>
    </source>
</evidence>
<dbReference type="OrthoDB" id="10248904at2759"/>
<name>A0A642V6Y1_9ASCO</name>
<dbReference type="InterPro" id="IPR032788">
    <property type="entry name" value="AGL_central"/>
</dbReference>
<keyword evidence="13" id="KW-0511">Multifunctional enzyme</keyword>
<evidence type="ECO:0000313" key="22">
    <source>
        <dbReference type="Proteomes" id="UP000761534"/>
    </source>
</evidence>
<dbReference type="FunFam" id="3.20.20.80:FF:000070">
    <property type="entry name" value="GDB1p Glycogen debranching enzyme"/>
    <property type="match status" value="1"/>
</dbReference>
<evidence type="ECO:0000256" key="14">
    <source>
        <dbReference type="ARBA" id="ARBA00023295"/>
    </source>
</evidence>
<feature type="domain" description="Glycogen debranching enzyme glucanotransferase" evidence="19">
    <location>
        <begin position="168"/>
        <end position="595"/>
    </location>
</feature>
<evidence type="ECO:0000256" key="9">
    <source>
        <dbReference type="ARBA" id="ARBA00022676"/>
    </source>
</evidence>
<dbReference type="FunFam" id="3.20.20.80:FF:000242">
    <property type="entry name" value="Glycogen debranching enzyme Gdb1, putative"/>
    <property type="match status" value="1"/>
</dbReference>
<evidence type="ECO:0000259" key="18">
    <source>
        <dbReference type="Pfam" id="PF14699"/>
    </source>
</evidence>
<gene>
    <name evidence="21" type="ORF">TRICI_004106</name>
</gene>
<evidence type="ECO:0000256" key="16">
    <source>
        <dbReference type="ARBA" id="ARBA00031477"/>
    </source>
</evidence>
<dbReference type="InterPro" id="IPR017853">
    <property type="entry name" value="GH"/>
</dbReference>
<dbReference type="InterPro" id="IPR032790">
    <property type="entry name" value="GDE_C"/>
</dbReference>
<dbReference type="FunFam" id="1.50.10.10:FF:000039">
    <property type="entry name" value="Glycogen debranching enzyme Gdb1, putative"/>
    <property type="match status" value="1"/>
</dbReference>
<evidence type="ECO:0000256" key="11">
    <source>
        <dbReference type="ARBA" id="ARBA00022801"/>
    </source>
</evidence>
<dbReference type="PANTHER" id="PTHR10569:SF2">
    <property type="entry name" value="GLYCOGEN DEBRANCHING ENZYME"/>
    <property type="match status" value="1"/>
</dbReference>
<dbReference type="GO" id="GO:0005978">
    <property type="term" value="P:glycogen biosynthetic process"/>
    <property type="evidence" value="ECO:0007669"/>
    <property type="project" value="UniProtKB-KW"/>
</dbReference>
<dbReference type="InterPro" id="IPR029436">
    <property type="entry name" value="AGL_euk_N"/>
</dbReference>
<evidence type="ECO:0000256" key="1">
    <source>
        <dbReference type="ARBA" id="ARBA00000439"/>
    </source>
</evidence>
<keyword evidence="12" id="KW-0320">Glycogen biosynthesis</keyword>
<evidence type="ECO:0000259" key="19">
    <source>
        <dbReference type="Pfam" id="PF14701"/>
    </source>
</evidence>
<dbReference type="InterPro" id="IPR008928">
    <property type="entry name" value="6-hairpin_glycosidase_sf"/>
</dbReference>
<dbReference type="GO" id="GO:0005737">
    <property type="term" value="C:cytoplasm"/>
    <property type="evidence" value="ECO:0007669"/>
    <property type="project" value="UniProtKB-SubCell"/>
</dbReference>
<dbReference type="InterPro" id="IPR006421">
    <property type="entry name" value="Glycogen_debranch_met"/>
</dbReference>
<dbReference type="GO" id="GO:0004134">
    <property type="term" value="F:4-alpha-glucanotransferase activity"/>
    <property type="evidence" value="ECO:0007669"/>
    <property type="project" value="UniProtKB-EC"/>
</dbReference>
<dbReference type="InterPro" id="IPR010401">
    <property type="entry name" value="AGL/Gdb1"/>
</dbReference>
<dbReference type="Pfam" id="PF06202">
    <property type="entry name" value="GDE_C"/>
    <property type="match status" value="1"/>
</dbReference>
<reference evidence="21" key="1">
    <citation type="journal article" date="2019" name="G3 (Bethesda)">
        <title>Genome Assemblies of Two Rare Opportunistic Yeast Pathogens: Diutina rugosa (syn. Candida rugosa) and Trichomonascus ciferrii (syn. Candida ciferrii).</title>
        <authorList>
            <person name="Mixao V."/>
            <person name="Saus E."/>
            <person name="Hansen A.P."/>
            <person name="Lass-Florl C."/>
            <person name="Gabaldon T."/>
        </authorList>
    </citation>
    <scope>NUCLEOTIDE SEQUENCE</scope>
    <source>
        <strain evidence="21">CBS 4856</strain>
    </source>
</reference>
<evidence type="ECO:0000256" key="3">
    <source>
        <dbReference type="ARBA" id="ARBA00003530"/>
    </source>
</evidence>
<dbReference type="Gene3D" id="1.50.10.10">
    <property type="match status" value="1"/>
</dbReference>
<evidence type="ECO:0000256" key="15">
    <source>
        <dbReference type="ARBA" id="ARBA00025780"/>
    </source>
</evidence>
<comment type="function">
    <text evidence="3">Multifunctional enzyme acting as 1,4-alpha-D-glucan:1,4-alpha-D-glucan 4-alpha-D-glycosyltransferase and amylo-1,6-glucosidase in glycogen degradation.</text>
</comment>
<protein>
    <recommendedName>
        <fullName evidence="7">Glycogen debranching enzyme</fullName>
        <ecNumber evidence="5">2.4.1.25</ecNumber>
        <ecNumber evidence="6">3.2.1.33</ecNumber>
    </recommendedName>
    <alternativeName>
        <fullName evidence="16">Glycogen debrancher</fullName>
    </alternativeName>
</protein>
<keyword evidence="22" id="KW-1185">Reference proteome</keyword>
<dbReference type="CDD" id="cd11327">
    <property type="entry name" value="AmyAc_Glg_debranch_2"/>
    <property type="match status" value="1"/>
</dbReference>
<comment type="similarity">
    <text evidence="15">Belongs to the glycogen debranching enzyme family.</text>
</comment>
<evidence type="ECO:0000256" key="4">
    <source>
        <dbReference type="ARBA" id="ARBA00004496"/>
    </source>
</evidence>
<proteinExistence type="inferred from homology"/>
<dbReference type="Pfam" id="PF14702">
    <property type="entry name" value="hGDE_central"/>
    <property type="match status" value="1"/>
</dbReference>
<dbReference type="InterPro" id="IPR012341">
    <property type="entry name" value="6hp_glycosidase-like_sf"/>
</dbReference>
<dbReference type="VEuPathDB" id="FungiDB:TRICI_004106"/>
<accession>A0A642V6Y1</accession>
<comment type="catalytic activity">
    <reaction evidence="2">
        <text>Hydrolysis of (1-&gt;6)-alpha-D-glucosidic branch linkages in glycogen phosphorylase limit dextrin.</text>
        <dbReference type="EC" id="3.2.1.33"/>
    </reaction>
</comment>
<evidence type="ECO:0000256" key="6">
    <source>
        <dbReference type="ARBA" id="ARBA00012778"/>
    </source>
</evidence>
<evidence type="ECO:0000256" key="7">
    <source>
        <dbReference type="ARBA" id="ARBA00020723"/>
    </source>
</evidence>
<dbReference type="Pfam" id="PF14701">
    <property type="entry name" value="hDGE_amylase"/>
    <property type="match status" value="1"/>
</dbReference>
<evidence type="ECO:0000259" key="20">
    <source>
        <dbReference type="Pfam" id="PF14702"/>
    </source>
</evidence>
<keyword evidence="9" id="KW-0328">Glycosyltransferase</keyword>
<evidence type="ECO:0000256" key="8">
    <source>
        <dbReference type="ARBA" id="ARBA00022490"/>
    </source>
</evidence>
<comment type="catalytic activity">
    <reaction evidence="1">
        <text>Transfers a segment of a (1-&gt;4)-alpha-D-glucan to a new position in an acceptor, which may be glucose or a (1-&gt;4)-alpha-D-glucan.</text>
        <dbReference type="EC" id="2.4.1.25"/>
    </reaction>
</comment>